<feature type="transmembrane region" description="Helical" evidence="5">
    <location>
        <begin position="183"/>
        <end position="205"/>
    </location>
</feature>
<sequence length="266" mass="30547">MKIWLLEEGERTGPHESYEVRDRIEAGDLAASTQAWYEGAPDWVRLDEVPVVEGLFRTRDSLESSGALATPISEEEVMEEQIALEYIYPPKLHLVRRFFARLFDLMLYMTLLIIVIRDPVILDPAQRDVMFHLMMGMGYVLIDAGMTNLWKCSPGKWLLGIRVVDSQGLAIGLGSSVMRSLRVWVLGWGMWIITPVSLAISWFMAKRLNYMVWDFPKRYRVVAEPLTAMRITLVVLAYLMLAVLMQYGFPPEVMEMLENQMQNPAP</sequence>
<comment type="caution">
    <text evidence="8">The sequence shown here is derived from an EMBL/GenBank/DDBJ whole genome shotgun (WGS) entry which is preliminary data.</text>
</comment>
<evidence type="ECO:0000256" key="2">
    <source>
        <dbReference type="ARBA" id="ARBA00022692"/>
    </source>
</evidence>
<evidence type="ECO:0000313" key="8">
    <source>
        <dbReference type="EMBL" id="GAA5496751.1"/>
    </source>
</evidence>
<accession>A0ABP9V242</accession>
<reference evidence="8 9" key="1">
    <citation type="submission" date="2024-02" db="EMBL/GenBank/DDBJ databases">
        <title>Rubritalea halochordaticola NBRC 107102.</title>
        <authorList>
            <person name="Ichikawa N."/>
            <person name="Katano-Makiyama Y."/>
            <person name="Hidaka K."/>
        </authorList>
    </citation>
    <scope>NUCLEOTIDE SEQUENCE [LARGE SCALE GENOMIC DNA]</scope>
    <source>
        <strain evidence="8 9">NBRC 107102</strain>
    </source>
</reference>
<dbReference type="Proteomes" id="UP001424741">
    <property type="component" value="Unassembled WGS sequence"/>
</dbReference>
<keyword evidence="9" id="KW-1185">Reference proteome</keyword>
<dbReference type="EMBL" id="BAABRL010000009">
    <property type="protein sequence ID" value="GAA5496751.1"/>
    <property type="molecule type" value="Genomic_DNA"/>
</dbReference>
<feature type="domain" description="GYF" evidence="7">
    <location>
        <begin position="6"/>
        <end position="50"/>
    </location>
</feature>
<organism evidence="8 9">
    <name type="scientific">Rubritalea halochordaticola</name>
    <dbReference type="NCBI Taxonomy" id="714537"/>
    <lineage>
        <taxon>Bacteria</taxon>
        <taxon>Pseudomonadati</taxon>
        <taxon>Verrucomicrobiota</taxon>
        <taxon>Verrucomicrobiia</taxon>
        <taxon>Verrucomicrobiales</taxon>
        <taxon>Rubritaleaceae</taxon>
        <taxon>Rubritalea</taxon>
    </lineage>
</organism>
<feature type="transmembrane region" description="Helical" evidence="5">
    <location>
        <begin position="129"/>
        <end position="150"/>
    </location>
</feature>
<protein>
    <recommendedName>
        <fullName evidence="10">RDD family protein</fullName>
    </recommendedName>
</protein>
<evidence type="ECO:0000256" key="5">
    <source>
        <dbReference type="SAM" id="Phobius"/>
    </source>
</evidence>
<evidence type="ECO:0000256" key="1">
    <source>
        <dbReference type="ARBA" id="ARBA00004141"/>
    </source>
</evidence>
<evidence type="ECO:0008006" key="10">
    <source>
        <dbReference type="Google" id="ProtNLM"/>
    </source>
</evidence>
<name>A0ABP9V242_9BACT</name>
<dbReference type="InterPro" id="IPR010432">
    <property type="entry name" value="RDD"/>
</dbReference>
<feature type="transmembrane region" description="Helical" evidence="5">
    <location>
        <begin position="98"/>
        <end position="117"/>
    </location>
</feature>
<proteinExistence type="predicted"/>
<evidence type="ECO:0000259" key="6">
    <source>
        <dbReference type="Pfam" id="PF06271"/>
    </source>
</evidence>
<gene>
    <name evidence="8" type="ORF">Rhal01_02936</name>
</gene>
<feature type="transmembrane region" description="Helical" evidence="5">
    <location>
        <begin position="226"/>
        <end position="249"/>
    </location>
</feature>
<keyword evidence="3 5" id="KW-1133">Transmembrane helix</keyword>
<evidence type="ECO:0000313" key="9">
    <source>
        <dbReference type="Proteomes" id="UP001424741"/>
    </source>
</evidence>
<keyword evidence="4 5" id="KW-0472">Membrane</keyword>
<evidence type="ECO:0000256" key="3">
    <source>
        <dbReference type="ARBA" id="ARBA00022989"/>
    </source>
</evidence>
<comment type="subcellular location">
    <subcellularLocation>
        <location evidence="1">Membrane</location>
        <topology evidence="1">Multi-pass membrane protein</topology>
    </subcellularLocation>
</comment>
<dbReference type="Pfam" id="PF14237">
    <property type="entry name" value="GYF_2"/>
    <property type="match status" value="1"/>
</dbReference>
<evidence type="ECO:0000259" key="7">
    <source>
        <dbReference type="Pfam" id="PF14237"/>
    </source>
</evidence>
<dbReference type="Pfam" id="PF06271">
    <property type="entry name" value="RDD"/>
    <property type="match status" value="1"/>
</dbReference>
<dbReference type="InterPro" id="IPR025640">
    <property type="entry name" value="GYF_2"/>
</dbReference>
<dbReference type="RefSeq" id="WP_346189372.1">
    <property type="nucleotide sequence ID" value="NZ_BAABRL010000009.1"/>
</dbReference>
<feature type="domain" description="RDD" evidence="6">
    <location>
        <begin position="94"/>
        <end position="204"/>
    </location>
</feature>
<evidence type="ECO:0000256" key="4">
    <source>
        <dbReference type="ARBA" id="ARBA00023136"/>
    </source>
</evidence>
<keyword evidence="2 5" id="KW-0812">Transmembrane</keyword>